<reference evidence="3" key="2">
    <citation type="submission" date="2023-06" db="EMBL/GenBank/DDBJ databases">
        <authorList>
            <consortium name="Lawrence Berkeley National Laboratory"/>
            <person name="Haridas S."/>
            <person name="Hensen N."/>
            <person name="Bonometti L."/>
            <person name="Westerberg I."/>
            <person name="Brannstrom I.O."/>
            <person name="Guillou S."/>
            <person name="Cros-Aarteil S."/>
            <person name="Calhoun S."/>
            <person name="Kuo A."/>
            <person name="Mondo S."/>
            <person name="Pangilinan J."/>
            <person name="Riley R."/>
            <person name="LaButti K."/>
            <person name="Andreopoulos B."/>
            <person name="Lipzen A."/>
            <person name="Chen C."/>
            <person name="Yanf M."/>
            <person name="Daum C."/>
            <person name="Ng V."/>
            <person name="Clum A."/>
            <person name="Steindorff A."/>
            <person name="Ohm R."/>
            <person name="Martin F."/>
            <person name="Silar P."/>
            <person name="Natvig D."/>
            <person name="Lalanne C."/>
            <person name="Gautier V."/>
            <person name="Ament-velasquez S.L."/>
            <person name="Kruys A."/>
            <person name="Hutchinson M.I."/>
            <person name="Powell A.J."/>
            <person name="Barry K."/>
            <person name="Miller A.N."/>
            <person name="Grigoriev I.V."/>
            <person name="Debuchy R."/>
            <person name="Gladieux P."/>
            <person name="Thoren M.H."/>
            <person name="Johannesson H."/>
        </authorList>
    </citation>
    <scope>NUCLEOTIDE SEQUENCE</scope>
    <source>
        <strain evidence="3">CBS 232.78</strain>
    </source>
</reference>
<comment type="caution">
    <text evidence="3">The sequence shown here is derived from an EMBL/GenBank/DDBJ whole genome shotgun (WGS) entry which is preliminary data.</text>
</comment>
<feature type="signal peptide" evidence="2">
    <location>
        <begin position="1"/>
        <end position="23"/>
    </location>
</feature>
<organism evidence="3 4">
    <name type="scientific">Podospora didyma</name>
    <dbReference type="NCBI Taxonomy" id="330526"/>
    <lineage>
        <taxon>Eukaryota</taxon>
        <taxon>Fungi</taxon>
        <taxon>Dikarya</taxon>
        <taxon>Ascomycota</taxon>
        <taxon>Pezizomycotina</taxon>
        <taxon>Sordariomycetes</taxon>
        <taxon>Sordariomycetidae</taxon>
        <taxon>Sordariales</taxon>
        <taxon>Podosporaceae</taxon>
        <taxon>Podospora</taxon>
    </lineage>
</organism>
<evidence type="ECO:0000313" key="4">
    <source>
        <dbReference type="Proteomes" id="UP001285441"/>
    </source>
</evidence>
<protein>
    <submittedName>
        <fullName evidence="3">Uncharacterized protein</fullName>
    </submittedName>
</protein>
<evidence type="ECO:0000256" key="1">
    <source>
        <dbReference type="SAM" id="MobiDB-lite"/>
    </source>
</evidence>
<dbReference type="Proteomes" id="UP001285441">
    <property type="component" value="Unassembled WGS sequence"/>
</dbReference>
<evidence type="ECO:0000256" key="2">
    <source>
        <dbReference type="SAM" id="SignalP"/>
    </source>
</evidence>
<feature type="chain" id="PRO_5041941230" evidence="2">
    <location>
        <begin position="24"/>
        <end position="236"/>
    </location>
</feature>
<keyword evidence="4" id="KW-1185">Reference proteome</keyword>
<dbReference type="EMBL" id="JAULSW010000001">
    <property type="protein sequence ID" value="KAK3394417.1"/>
    <property type="molecule type" value="Genomic_DNA"/>
</dbReference>
<feature type="region of interest" description="Disordered" evidence="1">
    <location>
        <begin position="192"/>
        <end position="211"/>
    </location>
</feature>
<name>A0AAE0U875_9PEZI</name>
<sequence length="236" mass="25285">MQSININTALLLTIVLGGLQALAAPVTADTTTTKRTTTVTSECARADKCGRISDAMLTCDRLGTDETELRRCICTRDPTWEKDVLECVLCWNAEPPNYELGIVLKYSQKHLCGGGVVDVCESICNPAWHTIHTCGSAGSDKQACICRYKPAWGSSIDWPPGYSCAECLEGNGETTLATQLRKWIEFPCEATTPGPLSGDGDSSSTGTKNDGATAAAATRRDLLLVWGLQALFVMTA</sequence>
<evidence type="ECO:0000313" key="3">
    <source>
        <dbReference type="EMBL" id="KAK3394417.1"/>
    </source>
</evidence>
<proteinExistence type="predicted"/>
<gene>
    <name evidence="3" type="ORF">B0H63DRAFT_517551</name>
</gene>
<reference evidence="3" key="1">
    <citation type="journal article" date="2023" name="Mol. Phylogenet. Evol.">
        <title>Genome-scale phylogeny and comparative genomics of the fungal order Sordariales.</title>
        <authorList>
            <person name="Hensen N."/>
            <person name="Bonometti L."/>
            <person name="Westerberg I."/>
            <person name="Brannstrom I.O."/>
            <person name="Guillou S."/>
            <person name="Cros-Aarteil S."/>
            <person name="Calhoun S."/>
            <person name="Haridas S."/>
            <person name="Kuo A."/>
            <person name="Mondo S."/>
            <person name="Pangilinan J."/>
            <person name="Riley R."/>
            <person name="LaButti K."/>
            <person name="Andreopoulos B."/>
            <person name="Lipzen A."/>
            <person name="Chen C."/>
            <person name="Yan M."/>
            <person name="Daum C."/>
            <person name="Ng V."/>
            <person name="Clum A."/>
            <person name="Steindorff A."/>
            <person name="Ohm R.A."/>
            <person name="Martin F."/>
            <person name="Silar P."/>
            <person name="Natvig D.O."/>
            <person name="Lalanne C."/>
            <person name="Gautier V."/>
            <person name="Ament-Velasquez S.L."/>
            <person name="Kruys A."/>
            <person name="Hutchinson M.I."/>
            <person name="Powell A.J."/>
            <person name="Barry K."/>
            <person name="Miller A.N."/>
            <person name="Grigoriev I.V."/>
            <person name="Debuchy R."/>
            <person name="Gladieux P."/>
            <person name="Hiltunen Thoren M."/>
            <person name="Johannesson H."/>
        </authorList>
    </citation>
    <scope>NUCLEOTIDE SEQUENCE</scope>
    <source>
        <strain evidence="3">CBS 232.78</strain>
    </source>
</reference>
<accession>A0AAE0U875</accession>
<keyword evidence="2" id="KW-0732">Signal</keyword>
<dbReference type="AlphaFoldDB" id="A0AAE0U875"/>